<comment type="caution">
    <text evidence="3">The sequence shown here is derived from an EMBL/GenBank/DDBJ whole genome shotgun (WGS) entry which is preliminary data.</text>
</comment>
<dbReference type="InterPro" id="IPR001791">
    <property type="entry name" value="Laminin_G"/>
</dbReference>
<comment type="caution">
    <text evidence="1">Lacks conserved residue(s) required for the propagation of feature annotation.</text>
</comment>
<feature type="domain" description="Laminin G" evidence="2">
    <location>
        <begin position="44"/>
        <end position="225"/>
    </location>
</feature>
<feature type="domain" description="Laminin G" evidence="2">
    <location>
        <begin position="269"/>
        <end position="441"/>
    </location>
</feature>
<dbReference type="AlphaFoldDB" id="A0AAD7RFC8"/>
<dbReference type="PANTHER" id="PTHR15036:SF81">
    <property type="entry name" value="LAMININ SUBUNIT ALPHA-1"/>
    <property type="match status" value="1"/>
</dbReference>
<organism evidence="3 4">
    <name type="scientific">Aldrovandia affinis</name>
    <dbReference type="NCBI Taxonomy" id="143900"/>
    <lineage>
        <taxon>Eukaryota</taxon>
        <taxon>Metazoa</taxon>
        <taxon>Chordata</taxon>
        <taxon>Craniata</taxon>
        <taxon>Vertebrata</taxon>
        <taxon>Euteleostomi</taxon>
        <taxon>Actinopterygii</taxon>
        <taxon>Neopterygii</taxon>
        <taxon>Teleostei</taxon>
        <taxon>Notacanthiformes</taxon>
        <taxon>Halosauridae</taxon>
        <taxon>Aldrovandia</taxon>
    </lineage>
</organism>
<sequence length="628" mass="67327">MPIRRQVVTRSYVGCMKNVEIARTNLDLLRDAFGVRKGCVLRPIRAVTVLKEGFLELPPLILAPPLDMMTTFSTRTDTGLILAGFGKAGSQQSLQPFLAVMLVSGQLEAHLRMEEGRIVHKAVLKSSTGSLSDGQEHSVILQYRGRTVTVLVDEDREGMMRLSSSETVILTLDRLYIGGVPPAEGAGMLRTPSSFCGCIKNLALNMELLDLSSALRYRNVDMDSCLLEEKPKSPVLLDDNGTTAGPAHSPAMPLEKCAPDDQTGRVPGAHQFGLSRNSHMIYTISHQVIRASFSLQLSVQTFASSGLLFYMAHPKQADYATLQLQGGRPSFTCNLGESPSTASHPEAINDGHWHTVRVDFGGKGVAVSVDGRESEPAEVKGNTLYLYHLDKLYLGGVPPGYSGGNISTGTHSVAGCVRDVALNDRPLDTRSLVSSSGTAGCFSTAQRGSFFNGTGFAAFVEEGYKVGQDVTVALEFRTTSPDGVLLGISSARADAIGLELDSGRVHFHVNNGAGRISVTYGAQGSFGLCDGRWHILLATKSNYGLSLTVDGVTVHGENPHPQSTSADTNDPIYVGGYPGHVTQNCLTISAPFRGCMRDLRLIRGHMTSALNFTTAFDLRESSHTPAPG</sequence>
<evidence type="ECO:0000259" key="2">
    <source>
        <dbReference type="PROSITE" id="PS50025"/>
    </source>
</evidence>
<dbReference type="PROSITE" id="PS50025">
    <property type="entry name" value="LAM_G_DOMAIN"/>
    <property type="match status" value="3"/>
</dbReference>
<proteinExistence type="predicted"/>
<reference evidence="3" key="1">
    <citation type="journal article" date="2023" name="Science">
        <title>Genome structures resolve the early diversification of teleost fishes.</title>
        <authorList>
            <person name="Parey E."/>
            <person name="Louis A."/>
            <person name="Montfort J."/>
            <person name="Bouchez O."/>
            <person name="Roques C."/>
            <person name="Iampietro C."/>
            <person name="Lluch J."/>
            <person name="Castinel A."/>
            <person name="Donnadieu C."/>
            <person name="Desvignes T."/>
            <person name="Floi Bucao C."/>
            <person name="Jouanno E."/>
            <person name="Wen M."/>
            <person name="Mejri S."/>
            <person name="Dirks R."/>
            <person name="Jansen H."/>
            <person name="Henkel C."/>
            <person name="Chen W.J."/>
            <person name="Zahm M."/>
            <person name="Cabau C."/>
            <person name="Klopp C."/>
            <person name="Thompson A.W."/>
            <person name="Robinson-Rechavi M."/>
            <person name="Braasch I."/>
            <person name="Lecointre G."/>
            <person name="Bobe J."/>
            <person name="Postlethwait J.H."/>
            <person name="Berthelot C."/>
            <person name="Roest Crollius H."/>
            <person name="Guiguen Y."/>
        </authorList>
    </citation>
    <scope>NUCLEOTIDE SEQUENCE</scope>
    <source>
        <strain evidence="3">NC1722</strain>
    </source>
</reference>
<keyword evidence="4" id="KW-1185">Reference proteome</keyword>
<dbReference type="Pfam" id="PF00054">
    <property type="entry name" value="Laminin_G_1"/>
    <property type="match status" value="2"/>
</dbReference>
<feature type="disulfide bond" evidence="1">
    <location>
        <begin position="198"/>
        <end position="225"/>
    </location>
</feature>
<dbReference type="EMBL" id="JAINUG010000304">
    <property type="protein sequence ID" value="KAJ8379008.1"/>
    <property type="molecule type" value="Genomic_DNA"/>
</dbReference>
<evidence type="ECO:0000313" key="3">
    <source>
        <dbReference type="EMBL" id="KAJ8379008.1"/>
    </source>
</evidence>
<dbReference type="SMART" id="SM00282">
    <property type="entry name" value="LamG"/>
    <property type="match status" value="3"/>
</dbReference>
<accession>A0AAD7RFC8</accession>
<dbReference type="Pfam" id="PF02210">
    <property type="entry name" value="Laminin_G_2"/>
    <property type="match status" value="1"/>
</dbReference>
<feature type="domain" description="Laminin G" evidence="2">
    <location>
        <begin position="446"/>
        <end position="628"/>
    </location>
</feature>
<dbReference type="SUPFAM" id="SSF49899">
    <property type="entry name" value="Concanavalin A-like lectins/glucanases"/>
    <property type="match status" value="3"/>
</dbReference>
<dbReference type="CDD" id="cd00110">
    <property type="entry name" value="LamG"/>
    <property type="match status" value="3"/>
</dbReference>
<dbReference type="Gene3D" id="2.60.120.200">
    <property type="match status" value="3"/>
</dbReference>
<dbReference type="InterPro" id="IPR050372">
    <property type="entry name" value="Neurexin-related_CASP"/>
</dbReference>
<protein>
    <recommendedName>
        <fullName evidence="2">Laminin G domain-containing protein</fullName>
    </recommendedName>
</protein>
<keyword evidence="1" id="KW-1015">Disulfide bond</keyword>
<gene>
    <name evidence="3" type="ORF">AAFF_G00232370</name>
</gene>
<name>A0AAD7RFC8_9TELE</name>
<dbReference type="Proteomes" id="UP001221898">
    <property type="component" value="Unassembled WGS sequence"/>
</dbReference>
<dbReference type="InterPro" id="IPR013320">
    <property type="entry name" value="ConA-like_dom_sf"/>
</dbReference>
<evidence type="ECO:0000313" key="4">
    <source>
        <dbReference type="Proteomes" id="UP001221898"/>
    </source>
</evidence>
<evidence type="ECO:0000256" key="1">
    <source>
        <dbReference type="PROSITE-ProRule" id="PRU00122"/>
    </source>
</evidence>
<dbReference type="PANTHER" id="PTHR15036">
    <property type="entry name" value="PIKACHURIN-LIKE PROTEIN"/>
    <property type="match status" value="1"/>
</dbReference>